<dbReference type="InterPro" id="IPR050471">
    <property type="entry name" value="AB_hydrolase"/>
</dbReference>
<evidence type="ECO:0000313" key="3">
    <source>
        <dbReference type="Proteomes" id="UP000663852"/>
    </source>
</evidence>
<dbReference type="EMBL" id="CAJNOJ010000351">
    <property type="protein sequence ID" value="CAF1413045.1"/>
    <property type="molecule type" value="Genomic_DNA"/>
</dbReference>
<proteinExistence type="predicted"/>
<sequence length="278" mass="32068">MNNSESPWLNLPSTPSLPHPNQGHFLQLTNHRLWYNIYGQSTHSPVLFLHGGLANSDYWSLQIQELQIDFQCIVMDSRGHGRSSSLSSSSESISYELMTSDVIALLDHLHLDKVHVIGWSDGANVGLHLGMNYSHRLFSLFIFGANYKAEVEYKKSHSNEEYEILFDKLLTMWHQSPNWTKVDLEKIPSDLLIWIVSGDRDEVIPREQTETIFKWLPQSGQLTLPRTSHFAFLQDSQMFNLVLRKFLNQNRNSSTNGSTILTRSLNLLSFIFLFRLIF</sequence>
<dbReference type="AlphaFoldDB" id="A0A815M8D5"/>
<dbReference type="PANTHER" id="PTHR43433">
    <property type="entry name" value="HYDROLASE, ALPHA/BETA FOLD FAMILY PROTEIN"/>
    <property type="match status" value="1"/>
</dbReference>
<feature type="domain" description="AB hydrolase-1" evidence="1">
    <location>
        <begin position="45"/>
        <end position="151"/>
    </location>
</feature>
<name>A0A815M8D5_ADIRI</name>
<comment type="caution">
    <text evidence="2">The sequence shown here is derived from an EMBL/GenBank/DDBJ whole genome shotgun (WGS) entry which is preliminary data.</text>
</comment>
<accession>A0A815M8D5</accession>
<organism evidence="2 3">
    <name type="scientific">Adineta ricciae</name>
    <name type="common">Rotifer</name>
    <dbReference type="NCBI Taxonomy" id="249248"/>
    <lineage>
        <taxon>Eukaryota</taxon>
        <taxon>Metazoa</taxon>
        <taxon>Spiralia</taxon>
        <taxon>Gnathifera</taxon>
        <taxon>Rotifera</taxon>
        <taxon>Eurotatoria</taxon>
        <taxon>Bdelloidea</taxon>
        <taxon>Adinetida</taxon>
        <taxon>Adinetidae</taxon>
        <taxon>Adineta</taxon>
    </lineage>
</organism>
<dbReference type="Gene3D" id="3.40.50.1820">
    <property type="entry name" value="alpha/beta hydrolase"/>
    <property type="match status" value="2"/>
</dbReference>
<dbReference type="OrthoDB" id="19657at2759"/>
<dbReference type="Proteomes" id="UP000663852">
    <property type="component" value="Unassembled WGS sequence"/>
</dbReference>
<protein>
    <recommendedName>
        <fullName evidence="1">AB hydrolase-1 domain-containing protein</fullName>
    </recommendedName>
</protein>
<evidence type="ECO:0000313" key="2">
    <source>
        <dbReference type="EMBL" id="CAF1413045.1"/>
    </source>
</evidence>
<reference evidence="2" key="1">
    <citation type="submission" date="2021-02" db="EMBL/GenBank/DDBJ databases">
        <authorList>
            <person name="Nowell W R."/>
        </authorList>
    </citation>
    <scope>NUCLEOTIDE SEQUENCE</scope>
</reference>
<dbReference type="PANTHER" id="PTHR43433:SF5">
    <property type="entry name" value="AB HYDROLASE-1 DOMAIN-CONTAINING PROTEIN"/>
    <property type="match status" value="1"/>
</dbReference>
<evidence type="ECO:0000259" key="1">
    <source>
        <dbReference type="Pfam" id="PF00561"/>
    </source>
</evidence>
<dbReference type="Pfam" id="PF00561">
    <property type="entry name" value="Abhydrolase_1"/>
    <property type="match status" value="1"/>
</dbReference>
<dbReference type="InterPro" id="IPR000073">
    <property type="entry name" value="AB_hydrolase_1"/>
</dbReference>
<dbReference type="InterPro" id="IPR029058">
    <property type="entry name" value="AB_hydrolase_fold"/>
</dbReference>
<dbReference type="SUPFAM" id="SSF53474">
    <property type="entry name" value="alpha/beta-Hydrolases"/>
    <property type="match status" value="1"/>
</dbReference>
<gene>
    <name evidence="2" type="ORF">EDS130_LOCUS36878</name>
</gene>